<organism evidence="1 2">
    <name type="scientific">Metapseudomonas resinovorans NBRC 106553</name>
    <dbReference type="NCBI Taxonomy" id="1245471"/>
    <lineage>
        <taxon>Bacteria</taxon>
        <taxon>Pseudomonadati</taxon>
        <taxon>Pseudomonadota</taxon>
        <taxon>Gammaproteobacteria</taxon>
        <taxon>Pseudomonadales</taxon>
        <taxon>Pseudomonadaceae</taxon>
        <taxon>Metapseudomonas</taxon>
    </lineage>
</organism>
<dbReference type="InterPro" id="IPR021241">
    <property type="entry name" value="CsiV"/>
</dbReference>
<dbReference type="STRING" id="1245471.PCA10_21230"/>
<dbReference type="eggNOG" id="ENOG5033EPB">
    <property type="taxonomic scope" value="Bacteria"/>
</dbReference>
<reference evidence="1" key="1">
    <citation type="journal article" date="2013" name="Genome Announc.">
        <title>Complete Genome Sequence of the Carbazole Degrader Pseudomonas resinovorans Strain CA10 (NBRC 106553).</title>
        <authorList>
            <person name="Shintani M."/>
            <person name="Hosoyama A."/>
            <person name="Ohji S."/>
            <person name="Tsuchikane K."/>
            <person name="Takarada H."/>
            <person name="Yamazoe A."/>
            <person name="Fujita N."/>
            <person name="Nojiri H."/>
        </authorList>
    </citation>
    <scope>NUCLEOTIDE SEQUENCE [LARGE SCALE GENOMIC DNA]</scope>
    <source>
        <strain evidence="1">NBRC 106553</strain>
    </source>
</reference>
<accession>S6AHT8</accession>
<evidence type="ECO:0000313" key="1">
    <source>
        <dbReference type="EMBL" id="BAN47855.1"/>
    </source>
</evidence>
<sequence>MIAHTKEQPMRAIRNFALLLALLAPAAFADGLYSVEMIIFRQAGNPAPASQPAPDDWAAGSQSISGSERATALDGEAAKLSPNAGYEVLLHKAWSQNLSAIPSKVAVSAGEQQLGHFPVEGTLALTLDRSIDAQADFWINQFDGSGLMNGSERLRQGTRLKNGELTYLDHGNLGVLIRISPL</sequence>
<dbReference type="AlphaFoldDB" id="S6AHT8"/>
<dbReference type="HOGENOM" id="CLU_096468_0_0_6"/>
<dbReference type="KEGG" id="pre:PCA10_21230"/>
<name>S6AHT8_METRE</name>
<dbReference type="Proteomes" id="UP000015503">
    <property type="component" value="Chromosome"/>
</dbReference>
<proteinExistence type="predicted"/>
<keyword evidence="2" id="KW-1185">Reference proteome</keyword>
<dbReference type="EMBL" id="AP013068">
    <property type="protein sequence ID" value="BAN47855.1"/>
    <property type="molecule type" value="Genomic_DNA"/>
</dbReference>
<evidence type="ECO:0000313" key="2">
    <source>
        <dbReference type="Proteomes" id="UP000015503"/>
    </source>
</evidence>
<dbReference type="Pfam" id="PF10972">
    <property type="entry name" value="CsiV"/>
    <property type="match status" value="2"/>
</dbReference>
<gene>
    <name evidence="1" type="ORF">PCA10_21230</name>
</gene>
<evidence type="ECO:0008006" key="3">
    <source>
        <dbReference type="Google" id="ProtNLM"/>
    </source>
</evidence>
<dbReference type="PATRIC" id="fig|1245471.3.peg.2139"/>
<protein>
    <recommendedName>
        <fullName evidence="3">Peptidoglycan-binding protein CsiV</fullName>
    </recommendedName>
</protein>